<feature type="compositionally biased region" description="Polar residues" evidence="7">
    <location>
        <begin position="699"/>
        <end position="720"/>
    </location>
</feature>
<feature type="transmembrane region" description="Helical" evidence="8">
    <location>
        <begin position="162"/>
        <end position="182"/>
    </location>
</feature>
<feature type="transmembrane region" description="Helical" evidence="8">
    <location>
        <begin position="38"/>
        <end position="59"/>
    </location>
</feature>
<feature type="compositionally biased region" description="Low complexity" evidence="7">
    <location>
        <begin position="561"/>
        <end position="602"/>
    </location>
</feature>
<evidence type="ECO:0000256" key="5">
    <source>
        <dbReference type="ARBA" id="ARBA00023136"/>
    </source>
</evidence>
<name>A0AAN8EIU8_9EURO</name>
<evidence type="ECO:0000256" key="7">
    <source>
        <dbReference type="SAM" id="MobiDB-lite"/>
    </source>
</evidence>
<feature type="coiled-coil region" evidence="6">
    <location>
        <begin position="210"/>
        <end position="237"/>
    </location>
</feature>
<evidence type="ECO:0000256" key="1">
    <source>
        <dbReference type="ARBA" id="ARBA00004141"/>
    </source>
</evidence>
<evidence type="ECO:0000256" key="4">
    <source>
        <dbReference type="ARBA" id="ARBA00022989"/>
    </source>
</evidence>
<keyword evidence="6" id="KW-0175">Coiled coil</keyword>
<keyword evidence="10" id="KW-1185">Reference proteome</keyword>
<feature type="transmembrane region" description="Helical" evidence="8">
    <location>
        <begin position="6"/>
        <end position="26"/>
    </location>
</feature>
<comment type="subcellular location">
    <subcellularLocation>
        <location evidence="1">Membrane</location>
        <topology evidence="1">Multi-pass membrane protein</topology>
    </subcellularLocation>
</comment>
<gene>
    <name evidence="9" type="ORF">OHC33_007144</name>
</gene>
<keyword evidence="4 8" id="KW-1133">Transmembrane helix</keyword>
<accession>A0AAN8EIU8</accession>
<evidence type="ECO:0000256" key="8">
    <source>
        <dbReference type="SAM" id="Phobius"/>
    </source>
</evidence>
<feature type="region of interest" description="Disordered" evidence="7">
    <location>
        <begin position="559"/>
        <end position="628"/>
    </location>
</feature>
<evidence type="ECO:0000256" key="2">
    <source>
        <dbReference type="ARBA" id="ARBA00010487"/>
    </source>
</evidence>
<feature type="transmembrane region" description="Helical" evidence="8">
    <location>
        <begin position="408"/>
        <end position="426"/>
    </location>
</feature>
<dbReference type="InterPro" id="IPR051584">
    <property type="entry name" value="GPCR-associated_LMBR1"/>
</dbReference>
<keyword evidence="5 8" id="KW-0472">Membrane</keyword>
<feature type="transmembrane region" description="Helical" evidence="8">
    <location>
        <begin position="355"/>
        <end position="373"/>
    </location>
</feature>
<dbReference type="InterPro" id="IPR006876">
    <property type="entry name" value="LMBR1-like_membr_prot"/>
</dbReference>
<proteinExistence type="inferred from homology"/>
<feature type="compositionally biased region" description="Polar residues" evidence="7">
    <location>
        <begin position="603"/>
        <end position="614"/>
    </location>
</feature>
<dbReference type="Proteomes" id="UP001316803">
    <property type="component" value="Unassembled WGS sequence"/>
</dbReference>
<feature type="compositionally biased region" description="Polar residues" evidence="7">
    <location>
        <begin position="666"/>
        <end position="676"/>
    </location>
</feature>
<evidence type="ECO:0000313" key="10">
    <source>
        <dbReference type="Proteomes" id="UP001316803"/>
    </source>
</evidence>
<organism evidence="9 10">
    <name type="scientific">Knufia fluminis</name>
    <dbReference type="NCBI Taxonomy" id="191047"/>
    <lineage>
        <taxon>Eukaryota</taxon>
        <taxon>Fungi</taxon>
        <taxon>Dikarya</taxon>
        <taxon>Ascomycota</taxon>
        <taxon>Pezizomycotina</taxon>
        <taxon>Eurotiomycetes</taxon>
        <taxon>Chaetothyriomycetidae</taxon>
        <taxon>Chaetothyriales</taxon>
        <taxon>Trichomeriaceae</taxon>
        <taxon>Knufia</taxon>
    </lineage>
</organism>
<dbReference type="PANTHER" id="PTHR21355">
    <property type="entry name" value="G-PROTEIN COUPLED RECEPTOR-ASSOCIATED PROTEIN LMBRD2"/>
    <property type="match status" value="1"/>
</dbReference>
<evidence type="ECO:0000313" key="9">
    <source>
        <dbReference type="EMBL" id="KAK5951852.1"/>
    </source>
</evidence>
<dbReference type="EMBL" id="JAKLMC020000018">
    <property type="protein sequence ID" value="KAK5951852.1"/>
    <property type="molecule type" value="Genomic_DNA"/>
</dbReference>
<dbReference type="AlphaFoldDB" id="A0AAN8EIU8"/>
<comment type="similarity">
    <text evidence="2">Belongs to the LIMR family.</text>
</comment>
<dbReference type="GO" id="GO:0016020">
    <property type="term" value="C:membrane"/>
    <property type="evidence" value="ECO:0007669"/>
    <property type="project" value="UniProtKB-SubCell"/>
</dbReference>
<evidence type="ECO:0000256" key="3">
    <source>
        <dbReference type="ARBA" id="ARBA00022692"/>
    </source>
</evidence>
<feature type="region of interest" description="Disordered" evidence="7">
    <location>
        <begin position="647"/>
        <end position="720"/>
    </location>
</feature>
<protein>
    <submittedName>
        <fullName evidence="9">Uncharacterized protein</fullName>
    </submittedName>
</protein>
<sequence>MASGAGSGIFAALAIVVISLGALLLLRQYVRVRATPAFLTTSVLLALVLPTSIILLLPIDLASSARVEDESSKGIWLPQRLVLVSYRIIYWLTFVLTWLILPLMGEYMDAGYRDPKSRMIYSLRSNGRYQAMVLGSAIAGLVYMIFSYGFDFTAIKALVMALAYVWGLILAIYLLGHGLVALPRKMFRNASISGRLRRVQAHAPRVHEKLEDAIIALEDVEGQIEQLKKRKTGTARDFQEWIDDLADMIGTVPPRLTLATPDVDPSGKIPAVITERYLADLTRRFHRARHQRARYVEEWDSTVQRAYELQLILDSKASKQLTFNRGSPSSSSGLPRYLSLTPTLRYYLHAQILPALRMAAGGILSLASVAIVWSEIIRFPAPQLSAVSLTVIHHPSRKDYQIGLGGQLIAAFWILYMCTCALSSIADVPVWNQRALVRRNTDAESACWYAGQVARLTVPLAYNFLTFLPSDILKQTTFYNFLGKLINLTPLGTWFERLFPIFVLIPVCATLFNLYGRIKNVFGFGILDDDDEENNPSGFGTGGWREGRDLISRDLNGPAESSSLGLLSSSSASPSPRQSSDVTRPPRWASPARAPASTAGRTLGSSTLNPNAARSSRRQPAVIDPEPDEENFFTLFGRRVKNTFETFEPPRWMNNNGNSGPDVEGGQSSRNDNSIFSRPKWMGGDDGGDDRNFFDKLFNSGNRNQPAGGTGSSSSGRIVL</sequence>
<dbReference type="PANTHER" id="PTHR21355:SF0">
    <property type="entry name" value="G-PROTEIN COUPLED RECEPTOR-ASSOCIATED PROTEIN LMBRD2"/>
    <property type="match status" value="1"/>
</dbReference>
<comment type="caution">
    <text evidence="9">The sequence shown here is derived from an EMBL/GenBank/DDBJ whole genome shotgun (WGS) entry which is preliminary data.</text>
</comment>
<evidence type="ECO:0000256" key="6">
    <source>
        <dbReference type="SAM" id="Coils"/>
    </source>
</evidence>
<dbReference type="Pfam" id="PF04791">
    <property type="entry name" value="LMBR1"/>
    <property type="match status" value="1"/>
</dbReference>
<feature type="transmembrane region" description="Helical" evidence="8">
    <location>
        <begin position="88"/>
        <end position="108"/>
    </location>
</feature>
<keyword evidence="3 8" id="KW-0812">Transmembrane</keyword>
<reference evidence="9 10" key="1">
    <citation type="submission" date="2022-12" db="EMBL/GenBank/DDBJ databases">
        <title>Genomic features and morphological characterization of a novel Knufia sp. strain isolated from spacecraft assembly facility.</title>
        <authorList>
            <person name="Teixeira M."/>
            <person name="Chander A.M."/>
            <person name="Stajich J.E."/>
            <person name="Venkateswaran K."/>
        </authorList>
    </citation>
    <scope>NUCLEOTIDE SEQUENCE [LARGE SCALE GENOMIC DNA]</scope>
    <source>
        <strain evidence="9 10">FJI-L2-BK-P2</strain>
    </source>
</reference>
<feature type="transmembrane region" description="Helical" evidence="8">
    <location>
        <begin position="498"/>
        <end position="516"/>
    </location>
</feature>
<feature type="transmembrane region" description="Helical" evidence="8">
    <location>
        <begin position="129"/>
        <end position="150"/>
    </location>
</feature>